<dbReference type="Pfam" id="PF13808">
    <property type="entry name" value="DDE_Tnp_1_assoc"/>
    <property type="match status" value="1"/>
</dbReference>
<organism evidence="3 4">
    <name type="scientific">Aliivibrio finisterrensis</name>
    <dbReference type="NCBI Taxonomy" id="511998"/>
    <lineage>
        <taxon>Bacteria</taxon>
        <taxon>Pseudomonadati</taxon>
        <taxon>Pseudomonadota</taxon>
        <taxon>Gammaproteobacteria</taxon>
        <taxon>Vibrionales</taxon>
        <taxon>Vibrionaceae</taxon>
        <taxon>Aliivibrio</taxon>
    </lineage>
</organism>
<dbReference type="PANTHER" id="PTHR30298:SF0">
    <property type="entry name" value="PROTEIN YBFL-RELATED"/>
    <property type="match status" value="1"/>
</dbReference>
<dbReference type="PANTHER" id="PTHR30298">
    <property type="entry name" value="H REPEAT-ASSOCIATED PREDICTED TRANSPOSASE"/>
    <property type="match status" value="1"/>
</dbReference>
<dbReference type="GO" id="GO:0006313">
    <property type="term" value="P:DNA transposition"/>
    <property type="evidence" value="ECO:0007669"/>
    <property type="project" value="InterPro"/>
</dbReference>
<comment type="caution">
    <text evidence="3">The sequence shown here is derived from an EMBL/GenBank/DDBJ whole genome shotgun (WGS) entry which is preliminary data.</text>
</comment>
<dbReference type="InterPro" id="IPR047647">
    <property type="entry name" value="ISAs1_transpos"/>
</dbReference>
<dbReference type="AlphaFoldDB" id="A0A4Q5KKG4"/>
<dbReference type="EMBL" id="SEZJ01000009">
    <property type="protein sequence ID" value="RYU46035.1"/>
    <property type="molecule type" value="Genomic_DNA"/>
</dbReference>
<reference evidence="3 4" key="1">
    <citation type="submission" date="2019-02" db="EMBL/GenBank/DDBJ databases">
        <title>Genome sequences of Aliivibrio finisterrensis strains from farmed Atlantic salmon.</title>
        <authorList>
            <person name="Bowman J.P."/>
        </authorList>
    </citation>
    <scope>NUCLEOTIDE SEQUENCE [LARGE SCALE GENOMIC DNA]</scope>
    <source>
        <strain evidence="3 4">A32</strain>
    </source>
</reference>
<protein>
    <submittedName>
        <fullName evidence="3">ISAs1 family transposase</fullName>
    </submittedName>
</protein>
<sequence>MISAFSKRFSSINDPRQQAKVTYSLFDVIFLTLCSVITGAEGWEDIEDFGNLHLNWLQSKNLLPDGIPAHETIARIIARLEPEEFNQCFINWMLDISHAFNSEIIAIDGKTLRSSYNRNDRNSCVHMVSAFATKNSLVLGQIKTNEKSNEITAIPKLLQQLDIKGCLITIDAMGCQKEIATNIVDNGGDYLLLVKRNQRKLHGAIKEQLSDVVLNTSSPMTIEEQHGRLDVKEYYVLDAEKLSKQFPEWAGLKTVGVAIGFQSRGTETTSLEFRYYISSASLTSEKFAQAVRNHWMIENQLHWVLDVTMNEDKCQIYKDNSAENLGALRHAALNMLRSEKSENKSIRRKQRRAYADTAYLDKILGTQNEVVKSQAFTLLP</sequence>
<dbReference type="InterPro" id="IPR032806">
    <property type="entry name" value="YbfD_N"/>
</dbReference>
<name>A0A4Q5KKG4_9GAMM</name>
<dbReference type="Pfam" id="PF01609">
    <property type="entry name" value="DDE_Tnp_1"/>
    <property type="match status" value="1"/>
</dbReference>
<dbReference type="GeneID" id="56275806"/>
<evidence type="ECO:0000259" key="1">
    <source>
        <dbReference type="Pfam" id="PF01609"/>
    </source>
</evidence>
<feature type="domain" description="Transposase IS4-like" evidence="1">
    <location>
        <begin position="102"/>
        <end position="335"/>
    </location>
</feature>
<dbReference type="RefSeq" id="WP_130087654.1">
    <property type="nucleotide sequence ID" value="NZ_SEZJ01000009.1"/>
</dbReference>
<proteinExistence type="predicted"/>
<evidence type="ECO:0000313" key="4">
    <source>
        <dbReference type="Proteomes" id="UP000293465"/>
    </source>
</evidence>
<dbReference type="NCBIfam" id="NF033564">
    <property type="entry name" value="transpos_ISAs1"/>
    <property type="match status" value="1"/>
</dbReference>
<dbReference type="Proteomes" id="UP000293465">
    <property type="component" value="Unassembled WGS sequence"/>
</dbReference>
<dbReference type="GO" id="GO:0003677">
    <property type="term" value="F:DNA binding"/>
    <property type="evidence" value="ECO:0007669"/>
    <property type="project" value="InterPro"/>
</dbReference>
<feature type="domain" description="H repeat-associated protein N-terminal" evidence="2">
    <location>
        <begin position="8"/>
        <end position="93"/>
    </location>
</feature>
<evidence type="ECO:0000259" key="2">
    <source>
        <dbReference type="Pfam" id="PF13808"/>
    </source>
</evidence>
<dbReference type="OrthoDB" id="8001376at2"/>
<accession>A0A4Q5KKG4</accession>
<dbReference type="InterPro" id="IPR051698">
    <property type="entry name" value="Transposase_11-like"/>
</dbReference>
<dbReference type="GO" id="GO:0004803">
    <property type="term" value="F:transposase activity"/>
    <property type="evidence" value="ECO:0007669"/>
    <property type="project" value="InterPro"/>
</dbReference>
<gene>
    <name evidence="3" type="ORF">ERW49_12125</name>
</gene>
<dbReference type="InterPro" id="IPR002559">
    <property type="entry name" value="Transposase_11"/>
</dbReference>
<evidence type="ECO:0000313" key="3">
    <source>
        <dbReference type="EMBL" id="RYU46035.1"/>
    </source>
</evidence>